<dbReference type="InterPro" id="IPR047865">
    <property type="entry name" value="Ribosomal_uL10_bac_type"/>
</dbReference>
<sequence>MLRSEKKSFVEELEGIYKTSNSVIVTHYHGLTVAEVTKLRKSLREKGASFKVVKNTLSNIAALNMGGVHDPKMYAGPTAIAYSEDPVAAAKGVVEFAKTNDNLKIIGGVVNEMILDVSAVQQLAKLPSLDELRSTLVGLLQAPATKLARVLQAPAGSLARVVGAYADKN</sequence>
<dbReference type="Gene3D" id="3.30.70.1730">
    <property type="match status" value="1"/>
</dbReference>
<evidence type="ECO:0000256" key="4">
    <source>
        <dbReference type="ARBA" id="ARBA00022884"/>
    </source>
</evidence>
<evidence type="ECO:0000256" key="8">
    <source>
        <dbReference type="HAMAP-Rule" id="MF_00362"/>
    </source>
</evidence>
<comment type="subunit">
    <text evidence="8">Part of the ribosomal stalk of the 50S ribosomal subunit. The N-terminus interacts with L11 and the large rRNA to form the base of the stalk. The C-terminus forms an elongated spine to which L12 dimers bind in a sequential fashion forming a multimeric L10(L12)X complex.</text>
</comment>
<keyword evidence="5 8" id="KW-0689">Ribosomal protein</keyword>
<dbReference type="EMBL" id="JARJFB010000001">
    <property type="protein sequence ID" value="MEA0970064.1"/>
    <property type="molecule type" value="Genomic_DNA"/>
</dbReference>
<comment type="caution">
    <text evidence="9">The sequence shown here is derived from an EMBL/GenBank/DDBJ whole genome shotgun (WGS) entry which is preliminary data.</text>
</comment>
<dbReference type="RefSeq" id="WP_322775970.1">
    <property type="nucleotide sequence ID" value="NZ_JARJFB010000001.1"/>
</dbReference>
<proteinExistence type="inferred from homology"/>
<protein>
    <recommendedName>
        <fullName evidence="7 8">Large ribosomal subunit protein uL10</fullName>
    </recommendedName>
</protein>
<comment type="similarity">
    <text evidence="2 8">Belongs to the universal ribosomal protein uL10 family.</text>
</comment>
<gene>
    <name evidence="8" type="primary">rplJ</name>
    <name evidence="9" type="ORF">Megvenef_00010</name>
</gene>
<evidence type="ECO:0000256" key="3">
    <source>
        <dbReference type="ARBA" id="ARBA00022730"/>
    </source>
</evidence>
<dbReference type="Gene3D" id="6.10.250.290">
    <property type="match status" value="1"/>
</dbReference>
<reference evidence="9 10" key="1">
    <citation type="submission" date="2023-03" db="EMBL/GenBank/DDBJ databases">
        <title>Host association and intracellularity evolved multiple times independently in the Rickettsiales.</title>
        <authorList>
            <person name="Castelli M."/>
            <person name="Nardi T."/>
            <person name="Gammuto L."/>
            <person name="Bellinzona G."/>
            <person name="Sabaneyeva E."/>
            <person name="Potekhin A."/>
            <person name="Serra V."/>
            <person name="Petroni G."/>
            <person name="Sassera D."/>
        </authorList>
    </citation>
    <scope>NUCLEOTIDE SEQUENCE [LARGE SCALE GENOMIC DNA]</scope>
    <source>
        <strain evidence="9 10">Sr 2-6</strain>
    </source>
</reference>
<dbReference type="InterPro" id="IPR043141">
    <property type="entry name" value="Ribosomal_uL10-like_sf"/>
</dbReference>
<dbReference type="Proteomes" id="UP001291687">
    <property type="component" value="Unassembled WGS sequence"/>
</dbReference>
<dbReference type="CDD" id="cd05797">
    <property type="entry name" value="Ribosomal_L10"/>
    <property type="match status" value="1"/>
</dbReference>
<name>A0ABU5NA57_9RICK</name>
<keyword evidence="3 8" id="KW-0699">rRNA-binding</keyword>
<evidence type="ECO:0000313" key="10">
    <source>
        <dbReference type="Proteomes" id="UP001291687"/>
    </source>
</evidence>
<organism evidence="9 10">
    <name type="scientific">Candidatus Megaera venefica</name>
    <dbReference type="NCBI Taxonomy" id="2055910"/>
    <lineage>
        <taxon>Bacteria</taxon>
        <taxon>Pseudomonadati</taxon>
        <taxon>Pseudomonadota</taxon>
        <taxon>Alphaproteobacteria</taxon>
        <taxon>Rickettsiales</taxon>
        <taxon>Rickettsiaceae</taxon>
        <taxon>Candidatus Megaera</taxon>
    </lineage>
</organism>
<dbReference type="InterPro" id="IPR022973">
    <property type="entry name" value="Ribosomal_uL10_bac"/>
</dbReference>
<dbReference type="HAMAP" id="MF_00362">
    <property type="entry name" value="Ribosomal_uL10"/>
    <property type="match status" value="1"/>
</dbReference>
<dbReference type="GO" id="GO:0005840">
    <property type="term" value="C:ribosome"/>
    <property type="evidence" value="ECO:0007669"/>
    <property type="project" value="UniProtKB-KW"/>
</dbReference>
<evidence type="ECO:0000256" key="7">
    <source>
        <dbReference type="ARBA" id="ARBA00035202"/>
    </source>
</evidence>
<dbReference type="PROSITE" id="PS01109">
    <property type="entry name" value="RIBOSOMAL_L10"/>
    <property type="match status" value="1"/>
</dbReference>
<evidence type="ECO:0000256" key="1">
    <source>
        <dbReference type="ARBA" id="ARBA00002633"/>
    </source>
</evidence>
<dbReference type="InterPro" id="IPR001790">
    <property type="entry name" value="Ribosomal_uL10"/>
</dbReference>
<accession>A0ABU5NA57</accession>
<dbReference type="NCBIfam" id="NF000955">
    <property type="entry name" value="PRK00099.1-1"/>
    <property type="match status" value="1"/>
</dbReference>
<dbReference type="PANTHER" id="PTHR11560">
    <property type="entry name" value="39S RIBOSOMAL PROTEIN L10, MITOCHONDRIAL"/>
    <property type="match status" value="1"/>
</dbReference>
<dbReference type="Pfam" id="PF00466">
    <property type="entry name" value="Ribosomal_L10"/>
    <property type="match status" value="1"/>
</dbReference>
<evidence type="ECO:0000256" key="6">
    <source>
        <dbReference type="ARBA" id="ARBA00023274"/>
    </source>
</evidence>
<comment type="function">
    <text evidence="1 8">Forms part of the ribosomal stalk, playing a central role in the interaction of the ribosome with GTP-bound translation factors.</text>
</comment>
<evidence type="ECO:0000256" key="5">
    <source>
        <dbReference type="ARBA" id="ARBA00022980"/>
    </source>
</evidence>
<evidence type="ECO:0000313" key="9">
    <source>
        <dbReference type="EMBL" id="MEA0970064.1"/>
    </source>
</evidence>
<keyword evidence="4 8" id="KW-0694">RNA-binding</keyword>
<dbReference type="InterPro" id="IPR002363">
    <property type="entry name" value="Ribosomal_uL10_CS_bac"/>
</dbReference>
<evidence type="ECO:0000256" key="2">
    <source>
        <dbReference type="ARBA" id="ARBA00008889"/>
    </source>
</evidence>
<keyword evidence="6 8" id="KW-0687">Ribonucleoprotein</keyword>
<dbReference type="SUPFAM" id="SSF160369">
    <property type="entry name" value="Ribosomal protein L10-like"/>
    <property type="match status" value="1"/>
</dbReference>
<keyword evidence="10" id="KW-1185">Reference proteome</keyword>